<dbReference type="Proteomes" id="UP000054549">
    <property type="component" value="Unassembled WGS sequence"/>
</dbReference>
<keyword evidence="4" id="KW-1185">Reference proteome</keyword>
<dbReference type="InParanoid" id="A0A0C2TVR2"/>
<name>A0A0C2TVR2_AMAMK</name>
<accession>A0A0C2TVR2</accession>
<feature type="region of interest" description="Disordered" evidence="1">
    <location>
        <begin position="1"/>
        <end position="189"/>
    </location>
</feature>
<keyword evidence="2" id="KW-0472">Membrane</keyword>
<feature type="compositionally biased region" description="Basic and acidic residues" evidence="1">
    <location>
        <begin position="520"/>
        <end position="531"/>
    </location>
</feature>
<dbReference type="AlphaFoldDB" id="A0A0C2TVR2"/>
<feature type="compositionally biased region" description="Polar residues" evidence="1">
    <location>
        <begin position="1"/>
        <end position="10"/>
    </location>
</feature>
<dbReference type="HOGENOM" id="CLU_498710_0_0_1"/>
<keyword evidence="2" id="KW-0812">Transmembrane</keyword>
<proteinExistence type="predicted"/>
<gene>
    <name evidence="3" type="ORF">M378DRAFT_155000</name>
</gene>
<evidence type="ECO:0000256" key="2">
    <source>
        <dbReference type="SAM" id="Phobius"/>
    </source>
</evidence>
<feature type="compositionally biased region" description="Low complexity" evidence="1">
    <location>
        <begin position="26"/>
        <end position="38"/>
    </location>
</feature>
<reference evidence="3 4" key="1">
    <citation type="submission" date="2014-04" db="EMBL/GenBank/DDBJ databases">
        <title>Evolutionary Origins and Diversification of the Mycorrhizal Mutualists.</title>
        <authorList>
            <consortium name="DOE Joint Genome Institute"/>
            <consortium name="Mycorrhizal Genomics Consortium"/>
            <person name="Kohler A."/>
            <person name="Kuo A."/>
            <person name="Nagy L.G."/>
            <person name="Floudas D."/>
            <person name="Copeland A."/>
            <person name="Barry K.W."/>
            <person name="Cichocki N."/>
            <person name="Veneault-Fourrey C."/>
            <person name="LaButti K."/>
            <person name="Lindquist E.A."/>
            <person name="Lipzen A."/>
            <person name="Lundell T."/>
            <person name="Morin E."/>
            <person name="Murat C."/>
            <person name="Riley R."/>
            <person name="Ohm R."/>
            <person name="Sun H."/>
            <person name="Tunlid A."/>
            <person name="Henrissat B."/>
            <person name="Grigoriev I.V."/>
            <person name="Hibbett D.S."/>
            <person name="Martin F."/>
        </authorList>
    </citation>
    <scope>NUCLEOTIDE SEQUENCE [LARGE SCALE GENOMIC DNA]</scope>
    <source>
        <strain evidence="3 4">Koide BX008</strain>
    </source>
</reference>
<evidence type="ECO:0000313" key="3">
    <source>
        <dbReference type="EMBL" id="KIL71434.1"/>
    </source>
</evidence>
<feature type="compositionally biased region" description="Low complexity" evidence="1">
    <location>
        <begin position="148"/>
        <end position="158"/>
    </location>
</feature>
<feature type="region of interest" description="Disordered" evidence="1">
    <location>
        <begin position="478"/>
        <end position="546"/>
    </location>
</feature>
<feature type="compositionally biased region" description="Gly residues" evidence="1">
    <location>
        <begin position="79"/>
        <end position="96"/>
    </location>
</feature>
<evidence type="ECO:0000313" key="4">
    <source>
        <dbReference type="Proteomes" id="UP000054549"/>
    </source>
</evidence>
<dbReference type="EMBL" id="KN818222">
    <property type="protein sequence ID" value="KIL71434.1"/>
    <property type="molecule type" value="Genomic_DNA"/>
</dbReference>
<feature type="transmembrane region" description="Helical" evidence="2">
    <location>
        <begin position="253"/>
        <end position="275"/>
    </location>
</feature>
<feature type="compositionally biased region" description="Polar residues" evidence="1">
    <location>
        <begin position="159"/>
        <end position="189"/>
    </location>
</feature>
<organism evidence="3 4">
    <name type="scientific">Amanita muscaria (strain Koide BX008)</name>
    <dbReference type="NCBI Taxonomy" id="946122"/>
    <lineage>
        <taxon>Eukaryota</taxon>
        <taxon>Fungi</taxon>
        <taxon>Dikarya</taxon>
        <taxon>Basidiomycota</taxon>
        <taxon>Agaricomycotina</taxon>
        <taxon>Agaricomycetes</taxon>
        <taxon>Agaricomycetidae</taxon>
        <taxon>Agaricales</taxon>
        <taxon>Pluteineae</taxon>
        <taxon>Amanitaceae</taxon>
        <taxon>Amanita</taxon>
    </lineage>
</organism>
<feature type="region of interest" description="Disordered" evidence="1">
    <location>
        <begin position="345"/>
        <end position="403"/>
    </location>
</feature>
<feature type="compositionally biased region" description="Low complexity" evidence="1">
    <location>
        <begin position="97"/>
        <end position="110"/>
    </location>
</feature>
<feature type="compositionally biased region" description="Gly residues" evidence="1">
    <location>
        <begin position="39"/>
        <end position="55"/>
    </location>
</feature>
<keyword evidence="2" id="KW-1133">Transmembrane helix</keyword>
<feature type="compositionally biased region" description="Polar residues" evidence="1">
    <location>
        <begin position="394"/>
        <end position="403"/>
    </location>
</feature>
<evidence type="ECO:0000256" key="1">
    <source>
        <dbReference type="SAM" id="MobiDB-lite"/>
    </source>
</evidence>
<sequence>MAQVLSLSVRNKNINNNGKGSGSGNSPGNPGNGNSPGNPGNGNSKGNGKGKGNPGGTVTSNPSPSTTPVTPSPSPTDTGSGGGTSVGASSGNGGGSTTSSDSGSSPSPNIGGNGSTPTSPPGSSPTATDAGGNGSSPPNRGSGGDNTSPQSGPQPSSGDTLPTNGASNDSAGSHTTSSKTDAISDSSPGYHTTFSPSTYTSVFTGVTTISSDGQAFTSSFIFTSIGLTTIPVSGPTGVPGGSGVTTHQPNTGVIAGAVVGSVAGLFLLLLLIFLCRRRGRDDVSFSMVNPLMEEAGDEQEARLTPSSIQINMSHVTETDYSKYGGPPSPLASLFNKARHRSSQPFFRPSFHDRRIPTQQTSTAENPFRDYSTPPPVTITNPFADPASDADVSGSGETSSESRLSTFTDISSMLFRSNDSGAAVEVSNSTAALRQRNEAMLSEAPATRSSEAVIEMARRLSEIPVLDISNTAAHARKSSELIPDMLSTTPGPSRTNSTHREAQNLGSSRVTELYGVYPSEQSRRSSRADNRYSKTSSNRSIRWGFAS</sequence>
<protein>
    <submittedName>
        <fullName evidence="3">Uncharacterized protein</fullName>
    </submittedName>
</protein>
<feature type="compositionally biased region" description="Low complexity" evidence="1">
    <location>
        <begin position="56"/>
        <end position="69"/>
    </location>
</feature>
<feature type="compositionally biased region" description="Polar residues" evidence="1">
    <location>
        <begin position="485"/>
        <end position="495"/>
    </location>
</feature>